<feature type="region of interest" description="Disordered" evidence="1">
    <location>
        <begin position="1"/>
        <end position="59"/>
    </location>
</feature>
<feature type="transmembrane region" description="Helical" evidence="2">
    <location>
        <begin position="115"/>
        <end position="136"/>
    </location>
</feature>
<keyword evidence="2" id="KW-1133">Transmembrane helix</keyword>
<dbReference type="EMBL" id="BMRP01000062">
    <property type="protein sequence ID" value="GGU99295.1"/>
    <property type="molecule type" value="Genomic_DNA"/>
</dbReference>
<organism evidence="4 5">
    <name type="scientific">Streptomyces albospinus</name>
    <dbReference type="NCBI Taxonomy" id="285515"/>
    <lineage>
        <taxon>Bacteria</taxon>
        <taxon>Bacillati</taxon>
        <taxon>Actinomycetota</taxon>
        <taxon>Actinomycetes</taxon>
        <taxon>Kitasatosporales</taxon>
        <taxon>Streptomycetaceae</taxon>
        <taxon>Streptomyces</taxon>
    </lineage>
</organism>
<gene>
    <name evidence="4" type="ORF">GCM10010211_78360</name>
</gene>
<evidence type="ECO:0000259" key="3">
    <source>
        <dbReference type="Pfam" id="PF20177"/>
    </source>
</evidence>
<sequence length="193" mass="19738">MTGQRTETPNGYDDLARDPGRASRQVPGPRRRGTQRPGPDDGRYSGQDGARSARAGRAARKGRGGRAALVALGLAVVGALADTAISSRPGWVFAVGAALGAALAAKACSRAGAWWLISAPPLVVAVITVACEEVAGTTTAQGKGLTTAAVRWAVDGFPAMAAAEAVLIVVLVTRLVRTRRQSGRNGSRRNSGA</sequence>
<evidence type="ECO:0000313" key="4">
    <source>
        <dbReference type="EMBL" id="GGU99295.1"/>
    </source>
</evidence>
<keyword evidence="2" id="KW-0812">Transmembrane</keyword>
<dbReference type="Proteomes" id="UP000654471">
    <property type="component" value="Unassembled WGS sequence"/>
</dbReference>
<feature type="transmembrane region" description="Helical" evidence="2">
    <location>
        <begin position="156"/>
        <end position="176"/>
    </location>
</feature>
<evidence type="ECO:0000256" key="1">
    <source>
        <dbReference type="SAM" id="MobiDB-lite"/>
    </source>
</evidence>
<reference evidence="5" key="1">
    <citation type="journal article" date="2019" name="Int. J. Syst. Evol. Microbiol.">
        <title>The Global Catalogue of Microorganisms (GCM) 10K type strain sequencing project: providing services to taxonomists for standard genome sequencing and annotation.</title>
        <authorList>
            <consortium name="The Broad Institute Genomics Platform"/>
            <consortium name="The Broad Institute Genome Sequencing Center for Infectious Disease"/>
            <person name="Wu L."/>
            <person name="Ma J."/>
        </authorList>
    </citation>
    <scope>NUCLEOTIDE SEQUENCE [LARGE SCALE GENOMIC DNA]</scope>
    <source>
        <strain evidence="5">JCM 3399</strain>
    </source>
</reference>
<feature type="transmembrane region" description="Helical" evidence="2">
    <location>
        <begin position="67"/>
        <end position="85"/>
    </location>
</feature>
<proteinExistence type="predicted"/>
<evidence type="ECO:0000256" key="2">
    <source>
        <dbReference type="SAM" id="Phobius"/>
    </source>
</evidence>
<comment type="caution">
    <text evidence="4">The sequence shown here is derived from an EMBL/GenBank/DDBJ whole genome shotgun (WGS) entry which is preliminary data.</text>
</comment>
<keyword evidence="2" id="KW-0472">Membrane</keyword>
<feature type="transmembrane region" description="Helical" evidence="2">
    <location>
        <begin position="91"/>
        <end position="108"/>
    </location>
</feature>
<accession>A0ABQ2VR30</accession>
<protein>
    <recommendedName>
        <fullName evidence="3">DUF6542 domain-containing protein</fullName>
    </recommendedName>
</protein>
<name>A0ABQ2VR30_9ACTN</name>
<keyword evidence="5" id="KW-1185">Reference proteome</keyword>
<dbReference type="Pfam" id="PF20177">
    <property type="entry name" value="DUF6542"/>
    <property type="match status" value="1"/>
</dbReference>
<dbReference type="InterPro" id="IPR046672">
    <property type="entry name" value="DUF6542"/>
</dbReference>
<evidence type="ECO:0000313" key="5">
    <source>
        <dbReference type="Proteomes" id="UP000654471"/>
    </source>
</evidence>
<feature type="domain" description="DUF6542" evidence="3">
    <location>
        <begin position="67"/>
        <end position="180"/>
    </location>
</feature>